<dbReference type="Proteomes" id="UP001223586">
    <property type="component" value="Unassembled WGS sequence"/>
</dbReference>
<evidence type="ECO:0000313" key="2">
    <source>
        <dbReference type="Proteomes" id="UP001223586"/>
    </source>
</evidence>
<dbReference type="RefSeq" id="WP_307229259.1">
    <property type="nucleotide sequence ID" value="NZ_JAUSTT010000011.1"/>
</dbReference>
<gene>
    <name evidence="1" type="ORF">J2S08_002084</name>
</gene>
<evidence type="ECO:0000313" key="1">
    <source>
        <dbReference type="EMBL" id="MDQ0176247.1"/>
    </source>
</evidence>
<keyword evidence="2" id="KW-1185">Reference proteome</keyword>
<dbReference type="EMBL" id="JAUSTT010000011">
    <property type="protein sequence ID" value="MDQ0176247.1"/>
    <property type="molecule type" value="Genomic_DNA"/>
</dbReference>
<organism evidence="1 2">
    <name type="scientific">Bacillus chungangensis</name>
    <dbReference type="NCBI Taxonomy" id="587633"/>
    <lineage>
        <taxon>Bacteria</taxon>
        <taxon>Bacillati</taxon>
        <taxon>Bacillota</taxon>
        <taxon>Bacilli</taxon>
        <taxon>Bacillales</taxon>
        <taxon>Bacillaceae</taxon>
        <taxon>Bacillus</taxon>
    </lineage>
</organism>
<sequence length="249" mass="29736">MDVGKIQYFIAKLTIDYKLFEEFKDNSESLLRKWEFAKEETEYLKNLNIEDLNVFREVVNGTREYRFKELFPLLANSMDNEWSSLIHDFHKNTIINSSKNDNDLKTFINYLKTFYPKSFIANIGLYEYILYSYNRVNSQKNPSSNEKNKFVISHNAKLMNLDYNLDDLLEKTKNKDRDLLERESYYVLLKNQDDEIDIFEIENYVFNILKECSIPTTKELIAINLKKDLEDIEEVLQELFDNNLLKECG</sequence>
<name>A0ABT9WSP3_9BACI</name>
<protein>
    <submittedName>
        <fullName evidence="1">Uncharacterized protein</fullName>
    </submittedName>
</protein>
<reference evidence="1 2" key="1">
    <citation type="submission" date="2023-07" db="EMBL/GenBank/DDBJ databases">
        <title>Genomic Encyclopedia of Type Strains, Phase IV (KMG-IV): sequencing the most valuable type-strain genomes for metagenomic binning, comparative biology and taxonomic classification.</title>
        <authorList>
            <person name="Goeker M."/>
        </authorList>
    </citation>
    <scope>NUCLEOTIDE SEQUENCE [LARGE SCALE GENOMIC DNA]</scope>
    <source>
        <strain evidence="1 2">DSM 23837</strain>
    </source>
</reference>
<comment type="caution">
    <text evidence="1">The sequence shown here is derived from an EMBL/GenBank/DDBJ whole genome shotgun (WGS) entry which is preliminary data.</text>
</comment>
<accession>A0ABT9WSP3</accession>
<proteinExistence type="predicted"/>